<dbReference type="InterPro" id="IPR006093">
    <property type="entry name" value="Oxy_OxRdtase_FAD_BS"/>
</dbReference>
<organism evidence="10 11">
    <name type="scientific">Dioscorea cayennensis subsp. rotundata</name>
    <name type="common">White Guinea yam</name>
    <name type="synonym">Dioscorea rotundata</name>
    <dbReference type="NCBI Taxonomy" id="55577"/>
    <lineage>
        <taxon>Eukaryota</taxon>
        <taxon>Viridiplantae</taxon>
        <taxon>Streptophyta</taxon>
        <taxon>Embryophyta</taxon>
        <taxon>Tracheophyta</taxon>
        <taxon>Spermatophyta</taxon>
        <taxon>Magnoliopsida</taxon>
        <taxon>Liliopsida</taxon>
        <taxon>Dioscoreales</taxon>
        <taxon>Dioscoreaceae</taxon>
        <taxon>Dioscorea</taxon>
    </lineage>
</organism>
<evidence type="ECO:0000256" key="6">
    <source>
        <dbReference type="ARBA" id="ARBA00023002"/>
    </source>
</evidence>
<evidence type="ECO:0000256" key="1">
    <source>
        <dbReference type="ARBA" id="ARBA00001974"/>
    </source>
</evidence>
<evidence type="ECO:0000256" key="7">
    <source>
        <dbReference type="ARBA" id="ARBA00023180"/>
    </source>
</evidence>
<name>A0AB40D2I8_DIOCR</name>
<gene>
    <name evidence="11" type="primary">LOC120283781</name>
</gene>
<dbReference type="Pfam" id="PF08031">
    <property type="entry name" value="BBE"/>
    <property type="match status" value="1"/>
</dbReference>
<feature type="chain" id="PRO_5044205794" evidence="8">
    <location>
        <begin position="29"/>
        <end position="544"/>
    </location>
</feature>
<reference evidence="11" key="1">
    <citation type="submission" date="2025-08" db="UniProtKB">
        <authorList>
            <consortium name="RefSeq"/>
        </authorList>
    </citation>
    <scope>IDENTIFICATION</scope>
</reference>
<dbReference type="InterPro" id="IPR016169">
    <property type="entry name" value="FAD-bd_PCMH_sub2"/>
</dbReference>
<dbReference type="SUPFAM" id="SSF56176">
    <property type="entry name" value="FAD-binding/transporter-associated domain-like"/>
    <property type="match status" value="1"/>
</dbReference>
<evidence type="ECO:0000256" key="4">
    <source>
        <dbReference type="ARBA" id="ARBA00022729"/>
    </source>
</evidence>
<keyword evidence="6" id="KW-0560">Oxidoreductase</keyword>
<proteinExistence type="inferred from homology"/>
<comment type="cofactor">
    <cofactor evidence="1">
        <name>FAD</name>
        <dbReference type="ChEBI" id="CHEBI:57692"/>
    </cofactor>
</comment>
<dbReference type="GO" id="GO:0016491">
    <property type="term" value="F:oxidoreductase activity"/>
    <property type="evidence" value="ECO:0007669"/>
    <property type="project" value="UniProtKB-KW"/>
</dbReference>
<comment type="similarity">
    <text evidence="2">Belongs to the oxygen-dependent FAD-linked oxidoreductase family.</text>
</comment>
<evidence type="ECO:0000256" key="2">
    <source>
        <dbReference type="ARBA" id="ARBA00005466"/>
    </source>
</evidence>
<dbReference type="InterPro" id="IPR006094">
    <property type="entry name" value="Oxid_FAD_bind_N"/>
</dbReference>
<dbReference type="InterPro" id="IPR016167">
    <property type="entry name" value="FAD-bd_PCMH_sub1"/>
</dbReference>
<evidence type="ECO:0000313" key="11">
    <source>
        <dbReference type="RefSeq" id="XP_039146453.1"/>
    </source>
</evidence>
<dbReference type="InterPro" id="IPR036318">
    <property type="entry name" value="FAD-bd_PCMH-like_sf"/>
</dbReference>
<dbReference type="Gene3D" id="3.40.462.20">
    <property type="match status" value="1"/>
</dbReference>
<dbReference type="RefSeq" id="XP_039146453.1">
    <property type="nucleotide sequence ID" value="XM_039290519.1"/>
</dbReference>
<dbReference type="PROSITE" id="PS00862">
    <property type="entry name" value="OX2_COVAL_FAD"/>
    <property type="match status" value="1"/>
</dbReference>
<evidence type="ECO:0000313" key="10">
    <source>
        <dbReference type="Proteomes" id="UP001515500"/>
    </source>
</evidence>
<dbReference type="PROSITE" id="PS51387">
    <property type="entry name" value="FAD_PCMH"/>
    <property type="match status" value="1"/>
</dbReference>
<evidence type="ECO:0000256" key="8">
    <source>
        <dbReference type="SAM" id="SignalP"/>
    </source>
</evidence>
<feature type="domain" description="FAD-binding PCMH-type" evidence="9">
    <location>
        <begin position="77"/>
        <end position="252"/>
    </location>
</feature>
<keyword evidence="5" id="KW-0274">FAD</keyword>
<dbReference type="InterPro" id="IPR012951">
    <property type="entry name" value="BBE"/>
</dbReference>
<evidence type="ECO:0000259" key="9">
    <source>
        <dbReference type="PROSITE" id="PS51387"/>
    </source>
</evidence>
<dbReference type="Proteomes" id="UP001515500">
    <property type="component" value="Chromosome 19"/>
</dbReference>
<feature type="signal peptide" evidence="8">
    <location>
        <begin position="1"/>
        <end position="28"/>
    </location>
</feature>
<dbReference type="GeneID" id="120283781"/>
<dbReference type="Gene3D" id="3.30.465.10">
    <property type="match status" value="1"/>
</dbReference>
<dbReference type="InterPro" id="IPR016166">
    <property type="entry name" value="FAD-bd_PCMH"/>
</dbReference>
<dbReference type="AlphaFoldDB" id="A0AB40D2I8"/>
<protein>
    <submittedName>
        <fullName evidence="11">Berberine bridge enzyme-like 23</fullName>
    </submittedName>
</protein>
<evidence type="ECO:0000256" key="3">
    <source>
        <dbReference type="ARBA" id="ARBA00022630"/>
    </source>
</evidence>
<keyword evidence="3" id="KW-0285">Flavoprotein</keyword>
<keyword evidence="4 8" id="KW-0732">Signal</keyword>
<dbReference type="PANTHER" id="PTHR32448">
    <property type="entry name" value="OS08G0158400 PROTEIN"/>
    <property type="match status" value="1"/>
</dbReference>
<accession>A0AB40D2I8</accession>
<dbReference type="Gene3D" id="3.30.43.10">
    <property type="entry name" value="Uridine Diphospho-n-acetylenolpyruvylglucosamine Reductase, domain 2"/>
    <property type="match status" value="1"/>
</dbReference>
<evidence type="ECO:0000256" key="5">
    <source>
        <dbReference type="ARBA" id="ARBA00022827"/>
    </source>
</evidence>
<keyword evidence="10" id="KW-1185">Reference proteome</keyword>
<keyword evidence="7" id="KW-0325">Glycoprotein</keyword>
<sequence>MGETMANLNLLLLFILSISSSMILLASSSTTIRSSKFLQCFINKTNSTNNIYTPNTNSYTNVLLSSVQNTRFITSNTTTKPSFIITAATFSDVQASITCSRLAGLHVRVRSGGHDYEAMSYVSSGDPFITIDLANLRSITVDKAQGTAWVQAGATVGELYYTIAKNNRTVAFPAGICPTIGVGGHFTGGGIGSLTRTYGTSADNIVDALIVNSKGKLMNRKAMGEDLFWAIRGGGGASFGVVLSFKINLVSVPSTVTVFNVNRKLGENATELVERWQTIAPRFDEKLFIRVVAQAVNGGKTIQALFNSFYLGGIEELLTVMKKSFPELGLKREDCTEVSWLESVLFFNSDLGKSVDVLLDREPQVNSSFKAKSDFVKNSISKEGLEKIWEFLLEAKDEPLILILEPFGGKMDEILETDIAFPHRKGNLYNIQYYMRWSEKGSDVSEKHLEWMRKMYEFMTPYVSSQPRAAYYNYKDIDLGVGHGSYLEDEVWGVKYFKDNFKRLALVKGKVDHDNFFRNEQSIPPTVLFKQYSEIKIAMPKSSM</sequence>
<dbReference type="Pfam" id="PF01565">
    <property type="entry name" value="FAD_binding_4"/>
    <property type="match status" value="1"/>
</dbReference>
<dbReference type="GO" id="GO:0071949">
    <property type="term" value="F:FAD binding"/>
    <property type="evidence" value="ECO:0007669"/>
    <property type="project" value="InterPro"/>
</dbReference>